<proteinExistence type="predicted"/>
<evidence type="ECO:0000313" key="2">
    <source>
        <dbReference type="EMBL" id="BAU56595.1"/>
    </source>
</evidence>
<organism evidence="2 3">
    <name type="scientific">Halorhodospira halochloris</name>
    <name type="common">Ectothiorhodospira halochloris</name>
    <dbReference type="NCBI Taxonomy" id="1052"/>
    <lineage>
        <taxon>Bacteria</taxon>
        <taxon>Pseudomonadati</taxon>
        <taxon>Pseudomonadota</taxon>
        <taxon>Gammaproteobacteria</taxon>
        <taxon>Chromatiales</taxon>
        <taxon>Ectothiorhodospiraceae</taxon>
        <taxon>Halorhodospira</taxon>
    </lineage>
</organism>
<gene>
    <name evidence="2" type="ORF">HH1059_25180</name>
</gene>
<evidence type="ECO:0000313" key="3">
    <source>
        <dbReference type="Proteomes" id="UP000218890"/>
    </source>
</evidence>
<keyword evidence="3" id="KW-1185">Reference proteome</keyword>
<dbReference type="RefSeq" id="WP_162549555.1">
    <property type="nucleotide sequence ID" value="NZ_AP017372.2"/>
</dbReference>
<accession>A0A0X8X6L5</accession>
<feature type="compositionally biased region" description="Gly residues" evidence="1">
    <location>
        <begin position="184"/>
        <end position="194"/>
    </location>
</feature>
<protein>
    <submittedName>
        <fullName evidence="2">Uncharacterized protein</fullName>
    </submittedName>
</protein>
<dbReference type="EMBL" id="AP017372">
    <property type="protein sequence ID" value="BAU56595.1"/>
    <property type="molecule type" value="Genomic_DNA"/>
</dbReference>
<reference evidence="2" key="1">
    <citation type="submission" date="2016-02" db="EMBL/GenBank/DDBJ databases">
        <title>Halorhodospira halochloris DSM-1059 complete genome, version 2.</title>
        <authorList>
            <person name="Tsukatani Y."/>
        </authorList>
    </citation>
    <scope>NUCLEOTIDE SEQUENCE</scope>
    <source>
        <strain evidence="2">DSM 1059</strain>
    </source>
</reference>
<dbReference type="KEGG" id="hhk:HH1059_25180"/>
<evidence type="ECO:0000256" key="1">
    <source>
        <dbReference type="SAM" id="MobiDB-lite"/>
    </source>
</evidence>
<dbReference type="Proteomes" id="UP000218890">
    <property type="component" value="Chromosome"/>
</dbReference>
<feature type="region of interest" description="Disordered" evidence="1">
    <location>
        <begin position="180"/>
        <end position="203"/>
    </location>
</feature>
<name>A0A0X8X6L5_HALHR</name>
<dbReference type="AlphaFoldDB" id="A0A0X8X6L5"/>
<sequence>MVFASGYEESIGEGARRGDLEGAIISEVLGFTYPLLRNTSSMLATEMRDENFNFEDGVLEFEGDEYRLLPARLNAPALEHFTESERAHGDGFRRDFLDYNDAEIVVWTDIPPRPLMLFRQNVIDDLSFLVRAYYTGTGATASREAQIPRDVVDAFQMEEMRLLIEEQATSAVRAVLEGASHAGRGSGGGNGEGGEAGDGDDMF</sequence>